<comment type="subcellular location">
    <subcellularLocation>
        <location evidence="1">Membrane</location>
        <topology evidence="1">Multi-pass membrane protein</topology>
    </subcellularLocation>
</comment>
<organism evidence="2 3">
    <name type="scientific">Temnothorax curvispinosus</name>
    <dbReference type="NCBI Taxonomy" id="300111"/>
    <lineage>
        <taxon>Eukaryota</taxon>
        <taxon>Metazoa</taxon>
        <taxon>Ecdysozoa</taxon>
        <taxon>Arthropoda</taxon>
        <taxon>Hexapoda</taxon>
        <taxon>Insecta</taxon>
        <taxon>Pterygota</taxon>
        <taxon>Neoptera</taxon>
        <taxon>Endopterygota</taxon>
        <taxon>Hymenoptera</taxon>
        <taxon>Apocrita</taxon>
        <taxon>Aculeata</taxon>
        <taxon>Formicoidea</taxon>
        <taxon>Formicidae</taxon>
        <taxon>Myrmicinae</taxon>
        <taxon>Temnothorax</taxon>
    </lineage>
</organism>
<gene>
    <name evidence="3" type="primary">LOC112462928</name>
</gene>
<dbReference type="GeneID" id="112462928"/>
<dbReference type="Proteomes" id="UP000504618">
    <property type="component" value="Unplaced"/>
</dbReference>
<dbReference type="PANTHER" id="PTHR12372:SF7">
    <property type="entry name" value="PROTEIN PECANEX"/>
    <property type="match status" value="1"/>
</dbReference>
<sequence>MSDTELVDPLPEKLRSTVNARLKNDLIVCAVIGTLSFGIHRTTVFTALQPKLNPVLWSKLLCFIVFVEMKDRKLDGLTVSGILMDLLGEPKDPLFVCSGHFDRFSWERVREDGKRKLKIGAIPSVFNDSLPSKPFNEHTYSMPLPVSANLKGQISGKVKILICKKANPKPLVATIVILPAAEENFEI</sequence>
<dbReference type="PANTHER" id="PTHR12372">
    <property type="entry name" value="PECANEX"/>
    <property type="match status" value="1"/>
</dbReference>
<proteinExistence type="inferred from homology"/>
<evidence type="ECO:0000313" key="2">
    <source>
        <dbReference type="Proteomes" id="UP000504618"/>
    </source>
</evidence>
<comment type="similarity">
    <text evidence="1">Belongs to the pecanex family.</text>
</comment>
<dbReference type="InterPro" id="IPR039797">
    <property type="entry name" value="Pecanex"/>
</dbReference>
<dbReference type="RefSeq" id="XP_024884791.1">
    <property type="nucleotide sequence ID" value="XM_025029023.1"/>
</dbReference>
<protein>
    <recommendedName>
        <fullName evidence="1">Pecanex-like protein</fullName>
    </recommendedName>
</protein>
<reference evidence="3" key="1">
    <citation type="submission" date="2025-08" db="UniProtKB">
        <authorList>
            <consortium name="RefSeq"/>
        </authorList>
    </citation>
    <scope>IDENTIFICATION</scope>
    <source>
        <tissue evidence="3">Whole body</tissue>
    </source>
</reference>
<dbReference type="AlphaFoldDB" id="A0A6J1QV51"/>
<name>A0A6J1QV51_9HYME</name>
<evidence type="ECO:0000256" key="1">
    <source>
        <dbReference type="RuleBase" id="RU367089"/>
    </source>
</evidence>
<dbReference type="GO" id="GO:0005783">
    <property type="term" value="C:endoplasmic reticulum"/>
    <property type="evidence" value="ECO:0007669"/>
    <property type="project" value="TreeGrafter"/>
</dbReference>
<dbReference type="GO" id="GO:0007029">
    <property type="term" value="P:endoplasmic reticulum organization"/>
    <property type="evidence" value="ECO:0007669"/>
    <property type="project" value="TreeGrafter"/>
</dbReference>
<dbReference type="OrthoDB" id="10037631at2759"/>
<keyword evidence="2" id="KW-1185">Reference proteome</keyword>
<accession>A0A6J1QV51</accession>
<dbReference type="GO" id="GO:0016020">
    <property type="term" value="C:membrane"/>
    <property type="evidence" value="ECO:0007669"/>
    <property type="project" value="UniProtKB-SubCell"/>
</dbReference>
<evidence type="ECO:0000313" key="3">
    <source>
        <dbReference type="RefSeq" id="XP_024884791.1"/>
    </source>
</evidence>